<organism evidence="3 4">
    <name type="scientific">Thalassiosira pseudonana</name>
    <name type="common">Marine diatom</name>
    <name type="synonym">Cyclotella nana</name>
    <dbReference type="NCBI Taxonomy" id="35128"/>
    <lineage>
        <taxon>Eukaryota</taxon>
        <taxon>Sar</taxon>
        <taxon>Stramenopiles</taxon>
        <taxon>Ochrophyta</taxon>
        <taxon>Bacillariophyta</taxon>
        <taxon>Coscinodiscophyceae</taxon>
        <taxon>Thalassiosirophycidae</taxon>
        <taxon>Thalassiosirales</taxon>
        <taxon>Thalassiosiraceae</taxon>
        <taxon>Thalassiosira</taxon>
    </lineage>
</organism>
<accession>B8C106</accession>
<reference evidence="3 4" key="2">
    <citation type="journal article" date="2008" name="Nature">
        <title>The Phaeodactylum genome reveals the evolutionary history of diatom genomes.</title>
        <authorList>
            <person name="Bowler C."/>
            <person name="Allen A.E."/>
            <person name="Badger J.H."/>
            <person name="Grimwood J."/>
            <person name="Jabbari K."/>
            <person name="Kuo A."/>
            <person name="Maheswari U."/>
            <person name="Martens C."/>
            <person name="Maumus F."/>
            <person name="Otillar R.P."/>
            <person name="Rayko E."/>
            <person name="Salamov A."/>
            <person name="Vandepoele K."/>
            <person name="Beszteri B."/>
            <person name="Gruber A."/>
            <person name="Heijde M."/>
            <person name="Katinka M."/>
            <person name="Mock T."/>
            <person name="Valentin K."/>
            <person name="Verret F."/>
            <person name="Berges J.A."/>
            <person name="Brownlee C."/>
            <person name="Cadoret J.P."/>
            <person name="Chiovitti A."/>
            <person name="Choi C.J."/>
            <person name="Coesel S."/>
            <person name="De Martino A."/>
            <person name="Detter J.C."/>
            <person name="Durkin C."/>
            <person name="Falciatore A."/>
            <person name="Fournet J."/>
            <person name="Haruta M."/>
            <person name="Huysman M.J."/>
            <person name="Jenkins B.D."/>
            <person name="Jiroutova K."/>
            <person name="Jorgensen R.E."/>
            <person name="Joubert Y."/>
            <person name="Kaplan A."/>
            <person name="Kroger N."/>
            <person name="Kroth P.G."/>
            <person name="La Roche J."/>
            <person name="Lindquist E."/>
            <person name="Lommer M."/>
            <person name="Martin-Jezequel V."/>
            <person name="Lopez P.J."/>
            <person name="Lucas S."/>
            <person name="Mangogna M."/>
            <person name="McGinnis K."/>
            <person name="Medlin L.K."/>
            <person name="Montsant A."/>
            <person name="Oudot-Le Secq M.P."/>
            <person name="Napoli C."/>
            <person name="Obornik M."/>
            <person name="Parker M.S."/>
            <person name="Petit J.L."/>
            <person name="Porcel B.M."/>
            <person name="Poulsen N."/>
            <person name="Robison M."/>
            <person name="Rychlewski L."/>
            <person name="Rynearson T.A."/>
            <person name="Schmutz J."/>
            <person name="Shapiro H."/>
            <person name="Siaut M."/>
            <person name="Stanley M."/>
            <person name="Sussman M.R."/>
            <person name="Taylor A.R."/>
            <person name="Vardi A."/>
            <person name="von Dassow P."/>
            <person name="Vyverman W."/>
            <person name="Willis A."/>
            <person name="Wyrwicz L.S."/>
            <person name="Rokhsar D.S."/>
            <person name="Weissenbach J."/>
            <person name="Armbrust E.V."/>
            <person name="Green B.R."/>
            <person name="Van de Peer Y."/>
            <person name="Grigoriev I.V."/>
        </authorList>
    </citation>
    <scope>NUCLEOTIDE SEQUENCE [LARGE SCALE GENOMIC DNA]</scope>
    <source>
        <strain evidence="3 4">CCMP1335</strain>
    </source>
</reference>
<dbReference type="GeneID" id="7446749"/>
<proteinExistence type="predicted"/>
<dbReference type="HOGENOM" id="CLU_2242021_0_0_1"/>
<evidence type="ECO:0000313" key="4">
    <source>
        <dbReference type="Proteomes" id="UP000001449"/>
    </source>
</evidence>
<dbReference type="AlphaFoldDB" id="B8C106"/>
<name>B8C106_THAPS</name>
<dbReference type="PaxDb" id="35128-Thaps4130"/>
<feature type="region of interest" description="Disordered" evidence="2">
    <location>
        <begin position="1"/>
        <end position="35"/>
    </location>
</feature>
<evidence type="ECO:0000256" key="1">
    <source>
        <dbReference type="SAM" id="Coils"/>
    </source>
</evidence>
<keyword evidence="4" id="KW-1185">Reference proteome</keyword>
<dbReference type="InParanoid" id="B8C106"/>
<feature type="coiled-coil region" evidence="1">
    <location>
        <begin position="73"/>
        <end position="100"/>
    </location>
</feature>
<evidence type="ECO:0000313" key="3">
    <source>
        <dbReference type="EMBL" id="EED93155.1"/>
    </source>
</evidence>
<keyword evidence="1" id="KW-0175">Coiled coil</keyword>
<feature type="compositionally biased region" description="Low complexity" evidence="2">
    <location>
        <begin position="18"/>
        <end position="31"/>
    </location>
</feature>
<feature type="compositionally biased region" description="Basic residues" evidence="2">
    <location>
        <begin position="1"/>
        <end position="10"/>
    </location>
</feature>
<dbReference type="RefSeq" id="XP_002289618.1">
    <property type="nucleotide sequence ID" value="XM_002289582.1"/>
</dbReference>
<protein>
    <submittedName>
        <fullName evidence="3">Uncharacterized protein</fullName>
    </submittedName>
</protein>
<dbReference type="Proteomes" id="UP000001449">
    <property type="component" value="Chromosome 4"/>
</dbReference>
<sequence length="105" mass="11334">MKAKRRAIARRKGEAYDSFTSSSSSASSDVSGFGDISTSDEEYMNIIGGEGDVEEEVAVPSGVVSVGKDAELLQLFDTRLKQLEQNVADTNAKLDLILQMLKTQS</sequence>
<dbReference type="KEGG" id="tps:THAPSDRAFT_4130"/>
<evidence type="ECO:0000256" key="2">
    <source>
        <dbReference type="SAM" id="MobiDB-lite"/>
    </source>
</evidence>
<dbReference type="EMBL" id="CM000641">
    <property type="protein sequence ID" value="EED93155.1"/>
    <property type="molecule type" value="Genomic_DNA"/>
</dbReference>
<gene>
    <name evidence="3" type="ORF">THAPSDRAFT_4130</name>
</gene>
<reference evidence="3 4" key="1">
    <citation type="journal article" date="2004" name="Science">
        <title>The genome of the diatom Thalassiosira pseudonana: ecology, evolution, and metabolism.</title>
        <authorList>
            <person name="Armbrust E.V."/>
            <person name="Berges J.A."/>
            <person name="Bowler C."/>
            <person name="Green B.R."/>
            <person name="Martinez D."/>
            <person name="Putnam N.H."/>
            <person name="Zhou S."/>
            <person name="Allen A.E."/>
            <person name="Apt K.E."/>
            <person name="Bechner M."/>
            <person name="Brzezinski M.A."/>
            <person name="Chaal B.K."/>
            <person name="Chiovitti A."/>
            <person name="Davis A.K."/>
            <person name="Demarest M.S."/>
            <person name="Detter J.C."/>
            <person name="Glavina T."/>
            <person name="Goodstein D."/>
            <person name="Hadi M.Z."/>
            <person name="Hellsten U."/>
            <person name="Hildebrand M."/>
            <person name="Jenkins B.D."/>
            <person name="Jurka J."/>
            <person name="Kapitonov V.V."/>
            <person name="Kroger N."/>
            <person name="Lau W.W."/>
            <person name="Lane T.W."/>
            <person name="Larimer F.W."/>
            <person name="Lippmeier J.C."/>
            <person name="Lucas S."/>
            <person name="Medina M."/>
            <person name="Montsant A."/>
            <person name="Obornik M."/>
            <person name="Parker M.S."/>
            <person name="Palenik B."/>
            <person name="Pazour G.J."/>
            <person name="Richardson P.M."/>
            <person name="Rynearson T.A."/>
            <person name="Saito M.A."/>
            <person name="Schwartz D.C."/>
            <person name="Thamatrakoln K."/>
            <person name="Valentin K."/>
            <person name="Vardi A."/>
            <person name="Wilkerson F.P."/>
            <person name="Rokhsar D.S."/>
        </authorList>
    </citation>
    <scope>NUCLEOTIDE SEQUENCE [LARGE SCALE GENOMIC DNA]</scope>
    <source>
        <strain evidence="3 4">CCMP1335</strain>
    </source>
</reference>